<organism evidence="3 4">
    <name type="scientific">Rhodovulum sulfidophilum</name>
    <name type="common">Rhodobacter sulfidophilus</name>
    <dbReference type="NCBI Taxonomy" id="35806"/>
    <lineage>
        <taxon>Bacteria</taxon>
        <taxon>Pseudomonadati</taxon>
        <taxon>Pseudomonadota</taxon>
        <taxon>Alphaproteobacteria</taxon>
        <taxon>Rhodobacterales</taxon>
        <taxon>Paracoccaceae</taxon>
        <taxon>Rhodovulum</taxon>
    </lineage>
</organism>
<evidence type="ECO:0000313" key="3">
    <source>
        <dbReference type="EMBL" id="PZQ51533.1"/>
    </source>
</evidence>
<sequence length="209" mass="20889">MSTIAIIGTGNIGAGLARVFGKAGNAILLADTKGGAEAAVKLREAGVAAEARDVAAAVGAAEIVILATPYGAAATLAGAADFTGKIVIDVSNPVTADFSGLELGHDTSAAEEIAKLLPGATVVKAFNTVFAQHYAGDLMLEGRRIQTFVASDDAAARAAVVALAAGAGFDAREAGPLANARYLEPLGYMNIQFGYMLGLGTGIAPAWLG</sequence>
<comment type="caution">
    <text evidence="3">The sequence shown here is derived from an EMBL/GenBank/DDBJ whole genome shotgun (WGS) entry which is preliminary data.</text>
</comment>
<name>A0A2W5Q9X5_RHOSU</name>
<gene>
    <name evidence="3" type="ORF">DI556_05100</name>
</gene>
<accession>A0A2W5Q9X5</accession>
<dbReference type="InterPro" id="IPR051267">
    <property type="entry name" value="STEAP_metalloreductase"/>
</dbReference>
<dbReference type="SUPFAM" id="SSF51735">
    <property type="entry name" value="NAD(P)-binding Rossmann-fold domains"/>
    <property type="match status" value="1"/>
</dbReference>
<evidence type="ECO:0000256" key="1">
    <source>
        <dbReference type="ARBA" id="ARBA00023002"/>
    </source>
</evidence>
<dbReference type="PANTHER" id="PTHR14239">
    <property type="entry name" value="DUDULIN-RELATED"/>
    <property type="match status" value="1"/>
</dbReference>
<evidence type="ECO:0000259" key="2">
    <source>
        <dbReference type="Pfam" id="PF03807"/>
    </source>
</evidence>
<keyword evidence="1" id="KW-0560">Oxidoreductase</keyword>
<dbReference type="InterPro" id="IPR036291">
    <property type="entry name" value="NAD(P)-bd_dom_sf"/>
</dbReference>
<dbReference type="AlphaFoldDB" id="A0A2W5Q9X5"/>
<feature type="domain" description="Pyrroline-5-carboxylate reductase catalytic N-terminal" evidence="2">
    <location>
        <begin position="3"/>
        <end position="93"/>
    </location>
</feature>
<evidence type="ECO:0000313" key="4">
    <source>
        <dbReference type="Proteomes" id="UP000249185"/>
    </source>
</evidence>
<dbReference type="EMBL" id="QFPW01000002">
    <property type="protein sequence ID" value="PZQ51533.1"/>
    <property type="molecule type" value="Genomic_DNA"/>
</dbReference>
<dbReference type="GO" id="GO:0016491">
    <property type="term" value="F:oxidoreductase activity"/>
    <property type="evidence" value="ECO:0007669"/>
    <property type="project" value="UniProtKB-KW"/>
</dbReference>
<dbReference type="Gene3D" id="3.40.50.720">
    <property type="entry name" value="NAD(P)-binding Rossmann-like Domain"/>
    <property type="match status" value="1"/>
</dbReference>
<dbReference type="Proteomes" id="UP000249185">
    <property type="component" value="Unassembled WGS sequence"/>
</dbReference>
<protein>
    <submittedName>
        <fullName evidence="3">F420-dependent NADP oxidoreductase</fullName>
    </submittedName>
</protein>
<dbReference type="InterPro" id="IPR028939">
    <property type="entry name" value="P5C_Rdtase_cat_N"/>
</dbReference>
<dbReference type="Pfam" id="PF03807">
    <property type="entry name" value="F420_oxidored"/>
    <property type="match status" value="1"/>
</dbReference>
<reference evidence="3 4" key="1">
    <citation type="submission" date="2017-08" db="EMBL/GenBank/DDBJ databases">
        <title>Infants hospitalized years apart are colonized by the same room-sourced microbial strains.</title>
        <authorList>
            <person name="Brooks B."/>
            <person name="Olm M.R."/>
            <person name="Firek B.A."/>
            <person name="Baker R."/>
            <person name="Thomas B.C."/>
            <person name="Morowitz M.J."/>
            <person name="Banfield J.F."/>
        </authorList>
    </citation>
    <scope>NUCLEOTIDE SEQUENCE [LARGE SCALE GENOMIC DNA]</scope>
    <source>
        <strain evidence="3">S2_005_002_R2_34</strain>
    </source>
</reference>
<proteinExistence type="predicted"/>